<dbReference type="PATRIC" id="fig|1107882.3.peg.444"/>
<feature type="domain" description="Toprim" evidence="1">
    <location>
        <begin position="174"/>
        <end position="268"/>
    </location>
</feature>
<proteinExistence type="predicted"/>
<dbReference type="Gene3D" id="3.40.50.300">
    <property type="entry name" value="P-loop containing nucleotide triphosphate hydrolases"/>
    <property type="match status" value="1"/>
</dbReference>
<accession>H0HJZ1</accession>
<dbReference type="Proteomes" id="UP000003250">
    <property type="component" value="Unassembled WGS sequence"/>
</dbReference>
<sequence>MQSAGTKLTSKFKDWWKQGDYRFRFEADGDHFRIWVSDDRRPEEVELEGRSTGLQWFLSFYLVFLVESEGEHKDAFLLLDEPGLSLHPLAQKNLSSFFVNLATTNQIIFTTHSPFLVDADNLDQARKVYVSENGSTKATGNLNEGESRKSQPGASYALSSALNLHVAESLLIGCEPVIVEGPSDQYILSAIKTLLIGAGRIAPPKELVFPPSGGAKSVKVISSILLGRDDQLPIVLLDDDTVGRSAAKELKQELYKGVEKRILNIAEYVGFEGAEIEDIVPPDLFVAVVDREIRLENSFEDVHKASSPIVPQIEKWAASSGHTLEKGWKVPLAIAVKRKLLSQEIKKLDGKQVDDWGRLFDDFFERKQD</sequence>
<gene>
    <name evidence="2" type="ORF">MAXJ12_02231</name>
</gene>
<dbReference type="PROSITE" id="PS50880">
    <property type="entry name" value="TOPRIM"/>
    <property type="match status" value="1"/>
</dbReference>
<evidence type="ECO:0000313" key="3">
    <source>
        <dbReference type="Proteomes" id="UP000003250"/>
    </source>
</evidence>
<keyword evidence="3" id="KW-1185">Reference proteome</keyword>
<dbReference type="EMBL" id="AHAM01000022">
    <property type="protein sequence ID" value="EHK58962.1"/>
    <property type="molecule type" value="Genomic_DNA"/>
</dbReference>
<dbReference type="GO" id="GO:0005524">
    <property type="term" value="F:ATP binding"/>
    <property type="evidence" value="ECO:0007669"/>
    <property type="project" value="InterPro"/>
</dbReference>
<protein>
    <recommendedName>
        <fullName evidence="1">Toprim domain-containing protein</fullName>
    </recommendedName>
</protein>
<evidence type="ECO:0000259" key="1">
    <source>
        <dbReference type="PROSITE" id="PS50880"/>
    </source>
</evidence>
<dbReference type="InterPro" id="IPR051396">
    <property type="entry name" value="Bact_Antivir_Def_Nuclease"/>
</dbReference>
<dbReference type="GO" id="GO:0016887">
    <property type="term" value="F:ATP hydrolysis activity"/>
    <property type="evidence" value="ECO:0007669"/>
    <property type="project" value="InterPro"/>
</dbReference>
<organism evidence="2 3">
    <name type="scientific">Mesorhizobium alhagi CCNWXJ12-2</name>
    <dbReference type="NCBI Taxonomy" id="1107882"/>
    <lineage>
        <taxon>Bacteria</taxon>
        <taxon>Pseudomonadati</taxon>
        <taxon>Pseudomonadota</taxon>
        <taxon>Alphaproteobacteria</taxon>
        <taxon>Hyphomicrobiales</taxon>
        <taxon>Phyllobacteriaceae</taxon>
        <taxon>Allomesorhizobium</taxon>
    </lineage>
</organism>
<reference evidence="2 3" key="1">
    <citation type="journal article" date="2012" name="J. Bacteriol.">
        <title>Draft Genome Sequence of Mesorhizobium alhagi CCNWXJ12-2T, a Novel Salt-Resistant Species Isolated from the Desert of Northwestern China.</title>
        <authorList>
            <person name="Zhou M."/>
            <person name="Chen W."/>
            <person name="Chen H."/>
            <person name="Wei G."/>
        </authorList>
    </citation>
    <scope>NUCLEOTIDE SEQUENCE [LARGE SCALE GENOMIC DNA]</scope>
    <source>
        <strain evidence="2 3">CCNWXJ12-2</strain>
    </source>
</reference>
<name>H0HJZ1_9HYPH</name>
<dbReference type="InterPro" id="IPR027417">
    <property type="entry name" value="P-loop_NTPase"/>
</dbReference>
<dbReference type="InterPro" id="IPR006171">
    <property type="entry name" value="TOPRIM_dom"/>
</dbReference>
<dbReference type="PANTHER" id="PTHR43581">
    <property type="entry name" value="ATP/GTP PHOSPHATASE"/>
    <property type="match status" value="1"/>
</dbReference>
<dbReference type="Pfam" id="PF13304">
    <property type="entry name" value="AAA_21"/>
    <property type="match status" value="1"/>
</dbReference>
<evidence type="ECO:0000313" key="2">
    <source>
        <dbReference type="EMBL" id="EHK58962.1"/>
    </source>
</evidence>
<dbReference type="PANTHER" id="PTHR43581:SF3">
    <property type="entry name" value="AAA+ ATPASE DOMAIN-CONTAINING PROTEIN"/>
    <property type="match status" value="1"/>
</dbReference>
<dbReference type="InterPro" id="IPR003959">
    <property type="entry name" value="ATPase_AAA_core"/>
</dbReference>
<dbReference type="AlphaFoldDB" id="H0HJZ1"/>
<dbReference type="SUPFAM" id="SSF52540">
    <property type="entry name" value="P-loop containing nucleoside triphosphate hydrolases"/>
    <property type="match status" value="1"/>
</dbReference>